<evidence type="ECO:0000313" key="1">
    <source>
        <dbReference type="EMBL" id="GAS91681.1"/>
    </source>
</evidence>
<dbReference type="Pfam" id="PF11387">
    <property type="entry name" value="DUF2795"/>
    <property type="match status" value="1"/>
</dbReference>
<sequence length="67" mass="7085">MGFQVTEVQRYLGGFDYPGTPKDLAAHARQNGADDELVESLGGLSEQQFDGPNAVMKALGSENALGD</sequence>
<dbReference type="RefSeq" id="WP_062831668.1">
    <property type="nucleotide sequence ID" value="NZ_BCSX01000051.1"/>
</dbReference>
<dbReference type="InterPro" id="IPR021527">
    <property type="entry name" value="DUF2795"/>
</dbReference>
<reference evidence="2" key="1">
    <citation type="journal article" date="2016" name="Genome Announc.">
        <title>Draft Genome Sequences of Five Rapidly Growing Mycobacterium Species, M. thermoresistibile, M. fortuitum subsp. acetamidolyticum, M. canariasense, M. brisbanense, and M. novocastrense.</title>
        <authorList>
            <person name="Katahira K."/>
            <person name="Ogura Y."/>
            <person name="Gotoh Y."/>
            <person name="Hayashi T."/>
        </authorList>
    </citation>
    <scope>NUCLEOTIDE SEQUENCE [LARGE SCALE GENOMIC DNA]</scope>
    <source>
        <strain evidence="2">JCM15654</strain>
    </source>
</reference>
<evidence type="ECO:0008006" key="3">
    <source>
        <dbReference type="Google" id="ProtNLM"/>
    </source>
</evidence>
<dbReference type="EMBL" id="BCSX01000051">
    <property type="protein sequence ID" value="GAS91681.1"/>
    <property type="molecule type" value="Genomic_DNA"/>
</dbReference>
<name>A0A100W4W7_9MYCO</name>
<dbReference type="Proteomes" id="UP000069620">
    <property type="component" value="Unassembled WGS sequence"/>
</dbReference>
<proteinExistence type="predicted"/>
<dbReference type="AlphaFoldDB" id="A0A100W4W7"/>
<keyword evidence="2" id="KW-1185">Reference proteome</keyword>
<evidence type="ECO:0000313" key="2">
    <source>
        <dbReference type="Proteomes" id="UP000069620"/>
    </source>
</evidence>
<comment type="caution">
    <text evidence="1">The sequence shown here is derived from an EMBL/GenBank/DDBJ whole genome shotgun (WGS) entry which is preliminary data.</text>
</comment>
<reference evidence="2" key="2">
    <citation type="submission" date="2016-02" db="EMBL/GenBank/DDBJ databases">
        <title>Draft genome sequence of five rapidly growing Mycobacterium species.</title>
        <authorList>
            <person name="Katahira K."/>
            <person name="Gotou Y."/>
            <person name="Iida K."/>
            <person name="Ogura Y."/>
            <person name="Hayashi T."/>
        </authorList>
    </citation>
    <scope>NUCLEOTIDE SEQUENCE [LARGE SCALE GENOMIC DNA]</scope>
    <source>
        <strain evidence="2">JCM15654</strain>
    </source>
</reference>
<dbReference type="STRING" id="146020.RMCB_5777"/>
<accession>A0A100W4W7</accession>
<organism evidence="1 2">
    <name type="scientific">Mycolicibacterium brisbanense</name>
    <dbReference type="NCBI Taxonomy" id="146020"/>
    <lineage>
        <taxon>Bacteria</taxon>
        <taxon>Bacillati</taxon>
        <taxon>Actinomycetota</taxon>
        <taxon>Actinomycetes</taxon>
        <taxon>Mycobacteriales</taxon>
        <taxon>Mycobacteriaceae</taxon>
        <taxon>Mycolicibacterium</taxon>
    </lineage>
</organism>
<dbReference type="OrthoDB" id="6161020at2"/>
<gene>
    <name evidence="1" type="ORF">RMCB_5777</name>
</gene>
<protein>
    <recommendedName>
        <fullName evidence="3">DUF2795 domain-containing protein</fullName>
    </recommendedName>
</protein>